<dbReference type="AlphaFoldDB" id="A0A3A4K5E4"/>
<dbReference type="Proteomes" id="UP000266677">
    <property type="component" value="Unassembled WGS sequence"/>
</dbReference>
<accession>A0A3A4K5E4</accession>
<proteinExistence type="predicted"/>
<sequence>MAQVGEVVSAAKPLADSHIDDPGMCGFFPDPEVRARALTTVADAVGFGAVYVAEVVNGPWQAGVGPESWTMCRPPGR</sequence>
<comment type="caution">
    <text evidence="1">The sequence shown here is derived from an EMBL/GenBank/DDBJ whole genome shotgun (WGS) entry which is preliminary data.</text>
</comment>
<evidence type="ECO:0000313" key="2">
    <source>
        <dbReference type="Proteomes" id="UP000266677"/>
    </source>
</evidence>
<name>A0A3A4K5E4_9NOCA</name>
<protein>
    <submittedName>
        <fullName evidence="1">Uncharacterized protein</fullName>
    </submittedName>
</protein>
<reference evidence="1 2" key="1">
    <citation type="submission" date="2018-09" db="EMBL/GenBank/DDBJ databases">
        <title>YIM PH21274 draft genome.</title>
        <authorList>
            <person name="Miao C."/>
        </authorList>
    </citation>
    <scope>NUCLEOTIDE SEQUENCE [LARGE SCALE GENOMIC DNA]</scope>
    <source>
        <strain evidence="1 2">YIM PH 21724</strain>
    </source>
</reference>
<dbReference type="EMBL" id="QZFU01000023">
    <property type="protein sequence ID" value="RJO73721.1"/>
    <property type="molecule type" value="Genomic_DNA"/>
</dbReference>
<organism evidence="1 2">
    <name type="scientific">Nocardia panacis</name>
    <dbReference type="NCBI Taxonomy" id="2340916"/>
    <lineage>
        <taxon>Bacteria</taxon>
        <taxon>Bacillati</taxon>
        <taxon>Actinomycetota</taxon>
        <taxon>Actinomycetes</taxon>
        <taxon>Mycobacteriales</taxon>
        <taxon>Nocardiaceae</taxon>
        <taxon>Nocardia</taxon>
    </lineage>
</organism>
<dbReference type="RefSeq" id="WP_120042797.1">
    <property type="nucleotide sequence ID" value="NZ_QZFU01000023.1"/>
</dbReference>
<keyword evidence="2" id="KW-1185">Reference proteome</keyword>
<dbReference type="OrthoDB" id="7057833at2"/>
<gene>
    <name evidence="1" type="ORF">D5S18_21385</name>
</gene>
<evidence type="ECO:0000313" key="1">
    <source>
        <dbReference type="EMBL" id="RJO73721.1"/>
    </source>
</evidence>